<evidence type="ECO:0000256" key="2">
    <source>
        <dbReference type="SAM" id="MobiDB-lite"/>
    </source>
</evidence>
<reference evidence="4" key="1">
    <citation type="journal article" date="2014" name="Int. J. Syst. Evol. Microbiol.">
        <title>Complete genome sequence of Corynebacterium casei LMG S-19264T (=DSM 44701T), isolated from a smear-ripened cheese.</title>
        <authorList>
            <consortium name="US DOE Joint Genome Institute (JGI-PGF)"/>
            <person name="Walter F."/>
            <person name="Albersmeier A."/>
            <person name="Kalinowski J."/>
            <person name="Ruckert C."/>
        </authorList>
    </citation>
    <scope>NUCLEOTIDE SEQUENCE</scope>
    <source>
        <strain evidence="4">JCM 31311</strain>
    </source>
</reference>
<evidence type="ECO:0000256" key="1">
    <source>
        <dbReference type="ARBA" id="ARBA00007637"/>
    </source>
</evidence>
<name>A0A918BZJ6_9DEIO</name>
<evidence type="ECO:0000313" key="4">
    <source>
        <dbReference type="EMBL" id="GGQ99387.1"/>
    </source>
</evidence>
<evidence type="ECO:0000313" key="5">
    <source>
        <dbReference type="Proteomes" id="UP000603865"/>
    </source>
</evidence>
<protein>
    <submittedName>
        <fullName evidence="4">Reductase</fullName>
    </submittedName>
</protein>
<dbReference type="AlphaFoldDB" id="A0A918BZJ6"/>
<gene>
    <name evidence="4" type="ORF">GCM10008957_10210</name>
</gene>
<dbReference type="Gene3D" id="3.40.50.720">
    <property type="entry name" value="NAD(P)-binding Rossmann-like Domain"/>
    <property type="match status" value="1"/>
</dbReference>
<accession>A0A918BZJ6</accession>
<dbReference type="RefSeq" id="WP_189088423.1">
    <property type="nucleotide sequence ID" value="NZ_BMQL01000003.1"/>
</dbReference>
<sequence>MKRLLLLGGHGFIGSQVRARLELHPEFAVSVAPPSSILDLTTASDAAWDALILDNQPDVIVNCAGRTTGNAEQLLEANALLPARLLQVLTRLGRTPWLVHLGSGAEYGSSKHGTALSERAHPHPLSTYGLSKLAGTQLLDLAFASGQAQGSVLRVFNPLGAGQSEATLPGRAAAGLRAARLERRTQLTFGPLGSVRDYLDVRDVARAVVLVAGLNSAPTLLNVGSGRPTRSRDLVEALADIAGYRGVLAETAPGSSRSEAVPWQQANIRRMRALGWEPCYSQADALRELWRGSAPAHLRPLEGPLTSGTPVSSSILQTAAAYPTVSPRTPKERTALKEQPAS</sequence>
<reference evidence="4" key="2">
    <citation type="submission" date="2020-09" db="EMBL/GenBank/DDBJ databases">
        <authorList>
            <person name="Sun Q."/>
            <person name="Ohkuma M."/>
        </authorList>
    </citation>
    <scope>NUCLEOTIDE SEQUENCE</scope>
    <source>
        <strain evidence="4">JCM 31311</strain>
    </source>
</reference>
<dbReference type="PANTHER" id="PTHR43000">
    <property type="entry name" value="DTDP-D-GLUCOSE 4,6-DEHYDRATASE-RELATED"/>
    <property type="match status" value="1"/>
</dbReference>
<dbReference type="EMBL" id="BMQL01000003">
    <property type="protein sequence ID" value="GGQ99387.1"/>
    <property type="molecule type" value="Genomic_DNA"/>
</dbReference>
<dbReference type="SUPFAM" id="SSF51735">
    <property type="entry name" value="NAD(P)-binding Rossmann-fold domains"/>
    <property type="match status" value="1"/>
</dbReference>
<dbReference type="Proteomes" id="UP000603865">
    <property type="component" value="Unassembled WGS sequence"/>
</dbReference>
<dbReference type="InterPro" id="IPR036291">
    <property type="entry name" value="NAD(P)-bd_dom_sf"/>
</dbReference>
<comment type="similarity">
    <text evidence="1">Belongs to the NAD(P)-dependent epimerase/dehydratase family.</text>
</comment>
<proteinExistence type="inferred from homology"/>
<dbReference type="Pfam" id="PF01370">
    <property type="entry name" value="Epimerase"/>
    <property type="match status" value="1"/>
</dbReference>
<comment type="caution">
    <text evidence="4">The sequence shown here is derived from an EMBL/GenBank/DDBJ whole genome shotgun (WGS) entry which is preliminary data.</text>
</comment>
<feature type="region of interest" description="Disordered" evidence="2">
    <location>
        <begin position="320"/>
        <end position="342"/>
    </location>
</feature>
<dbReference type="InterPro" id="IPR001509">
    <property type="entry name" value="Epimerase_deHydtase"/>
</dbReference>
<dbReference type="Gene3D" id="3.90.25.10">
    <property type="entry name" value="UDP-galactose 4-epimerase, domain 1"/>
    <property type="match status" value="1"/>
</dbReference>
<keyword evidence="5" id="KW-1185">Reference proteome</keyword>
<evidence type="ECO:0000259" key="3">
    <source>
        <dbReference type="Pfam" id="PF01370"/>
    </source>
</evidence>
<organism evidence="4 5">
    <name type="scientific">Deinococcus ruber</name>
    <dbReference type="NCBI Taxonomy" id="1848197"/>
    <lineage>
        <taxon>Bacteria</taxon>
        <taxon>Thermotogati</taxon>
        <taxon>Deinococcota</taxon>
        <taxon>Deinococci</taxon>
        <taxon>Deinococcales</taxon>
        <taxon>Deinococcaceae</taxon>
        <taxon>Deinococcus</taxon>
    </lineage>
</organism>
<feature type="domain" description="NAD-dependent epimerase/dehydratase" evidence="3">
    <location>
        <begin position="5"/>
        <end position="224"/>
    </location>
</feature>